<dbReference type="AlphaFoldDB" id="A0A0V8GF03"/>
<organism evidence="2 3">
    <name type="scientific">Exiguobacterium indicum</name>
    <dbReference type="NCBI Taxonomy" id="296995"/>
    <lineage>
        <taxon>Bacteria</taxon>
        <taxon>Bacillati</taxon>
        <taxon>Bacillota</taxon>
        <taxon>Bacilli</taxon>
        <taxon>Bacillales</taxon>
        <taxon>Bacillales Family XII. Incertae Sedis</taxon>
        <taxon>Exiguobacterium</taxon>
    </lineage>
</organism>
<keyword evidence="1" id="KW-0472">Membrane</keyword>
<feature type="transmembrane region" description="Helical" evidence="1">
    <location>
        <begin position="62"/>
        <end position="81"/>
    </location>
</feature>
<evidence type="ECO:0000256" key="1">
    <source>
        <dbReference type="SAM" id="Phobius"/>
    </source>
</evidence>
<reference evidence="2 3" key="1">
    <citation type="journal article" date="2015" name="Int. J. Syst. Evol. Microbiol.">
        <title>Exiguobacterium enclense sp. nov., isolated from sediment.</title>
        <authorList>
            <person name="Dastager S.G."/>
            <person name="Mawlankar R."/>
            <person name="Sonalkar V.V."/>
            <person name="Thorat M.N."/>
            <person name="Mual P."/>
            <person name="Verma A."/>
            <person name="Krishnamurthi S."/>
            <person name="Tang S.K."/>
            <person name="Li W.J."/>
        </authorList>
    </citation>
    <scope>NUCLEOTIDE SEQUENCE [LARGE SCALE GENOMIC DNA]</scope>
    <source>
        <strain evidence="2 3">NIO-1109</strain>
    </source>
</reference>
<gene>
    <name evidence="2" type="ORF">AS033_10860</name>
</gene>
<comment type="caution">
    <text evidence="2">The sequence shown here is derived from an EMBL/GenBank/DDBJ whole genome shotgun (WGS) entry which is preliminary data.</text>
</comment>
<evidence type="ECO:0000313" key="2">
    <source>
        <dbReference type="EMBL" id="KSU48821.1"/>
    </source>
</evidence>
<dbReference type="InterPro" id="IPR010288">
    <property type="entry name" value="EcsB_ABC"/>
</dbReference>
<evidence type="ECO:0000313" key="3">
    <source>
        <dbReference type="Proteomes" id="UP000053797"/>
    </source>
</evidence>
<dbReference type="RefSeq" id="WP_058265515.1">
    <property type="nucleotide sequence ID" value="NZ_FMYN01000003.1"/>
</dbReference>
<feature type="transmembrane region" description="Helical" evidence="1">
    <location>
        <begin position="20"/>
        <end position="42"/>
    </location>
</feature>
<keyword evidence="1" id="KW-0812">Transmembrane</keyword>
<proteinExistence type="predicted"/>
<dbReference type="Pfam" id="PF05975">
    <property type="entry name" value="EcsB"/>
    <property type="match status" value="1"/>
</dbReference>
<feature type="transmembrane region" description="Helical" evidence="1">
    <location>
        <begin position="108"/>
        <end position="128"/>
    </location>
</feature>
<feature type="transmembrane region" description="Helical" evidence="1">
    <location>
        <begin position="134"/>
        <end position="155"/>
    </location>
</feature>
<dbReference type="GO" id="GO:0016020">
    <property type="term" value="C:membrane"/>
    <property type="evidence" value="ECO:0007669"/>
    <property type="project" value="InterPro"/>
</dbReference>
<protein>
    <submittedName>
        <fullName evidence="2">Uncharacterized protein</fullName>
    </submittedName>
</protein>
<accession>A0A0V8GF03</accession>
<keyword evidence="1" id="KW-1133">Transmembrane helix</keyword>
<feature type="transmembrane region" description="Helical" evidence="1">
    <location>
        <begin position="279"/>
        <end position="311"/>
    </location>
</feature>
<feature type="transmembrane region" description="Helical" evidence="1">
    <location>
        <begin position="191"/>
        <end position="207"/>
    </location>
</feature>
<sequence>MIETFLKQRIRRRHAEQRRFFREIFDWTILLYLVIPVGLFIIYETVQILNGQADWVQTVPVAWILLGWILYGFLPAFYAWFEPADRLFFKSVPGAIVRMKWYSVRYHFMRIFLLTAGLQLFCFPLHLLRFDQSNITVLLISLTLALLQPFFSFWTYRLSGQRFLRKWSGHLVLATGRITLLLLLWLQPHPVLFVVALGVLLFGSLHVRHWSRREDGLTEDILLSMKRQSSLSTTVLELNGALPKPSHRKRPFLHLRLFKQTHQQLPLITYLRDPSKRRFLLQLFAAMNYGLLVLPWIGRSLVIAFVLFVLYQEVKQHALWFRKQRFYRLVDSRITASTENKVI</sequence>
<dbReference type="EMBL" id="LNQL01000003">
    <property type="protein sequence ID" value="KSU48821.1"/>
    <property type="molecule type" value="Genomic_DNA"/>
</dbReference>
<dbReference type="Proteomes" id="UP000053797">
    <property type="component" value="Unassembled WGS sequence"/>
</dbReference>
<name>A0A0V8GF03_9BACL</name>